<evidence type="ECO:0000313" key="2">
    <source>
        <dbReference type="EMBL" id="PIN14240.1"/>
    </source>
</evidence>
<dbReference type="Proteomes" id="UP000231279">
    <property type="component" value="Unassembled WGS sequence"/>
</dbReference>
<sequence>MSMALTSLHSKTPVKFFSQKFSRRVHHFNPSFPFSFPLTAEVKPLNQLQSTDKFYGPFKKTFNGFSIKSRELIVKAQDETGLTEEQEKNYQEARAQSSLPQIFRHLMKEVPEKPVRWPWFLVLAFMLYAWRSVLWELKNWRNTLGHIGWFLGYISKFVMALIFHFMGDPITSLIHGVETTFYTIRSFYSGIVSYAPIPELTEIIILTSAILAVAEAADPDSANSQPYLLTVAGLIGFAAVRSYISELFFWTLLLGLFGFARLVKKRDYVSSALPVAAVLVAVGEPWVRVIVTALYLTLAMTHHYYKPVDSKEDEEDEGGIKRVPVPLLCAALVIGIRAAAKWAGYRHLTWMIV</sequence>
<organism evidence="2 3">
    <name type="scientific">Handroanthus impetiginosus</name>
    <dbReference type="NCBI Taxonomy" id="429701"/>
    <lineage>
        <taxon>Eukaryota</taxon>
        <taxon>Viridiplantae</taxon>
        <taxon>Streptophyta</taxon>
        <taxon>Embryophyta</taxon>
        <taxon>Tracheophyta</taxon>
        <taxon>Spermatophyta</taxon>
        <taxon>Magnoliopsida</taxon>
        <taxon>eudicotyledons</taxon>
        <taxon>Gunneridae</taxon>
        <taxon>Pentapetalae</taxon>
        <taxon>asterids</taxon>
        <taxon>lamiids</taxon>
        <taxon>Lamiales</taxon>
        <taxon>Bignoniaceae</taxon>
        <taxon>Crescentiina</taxon>
        <taxon>Tabebuia alliance</taxon>
        <taxon>Handroanthus</taxon>
    </lineage>
</organism>
<gene>
    <name evidence="2" type="ORF">CDL12_13137</name>
</gene>
<dbReference type="Pfam" id="PF25114">
    <property type="entry name" value="AtTam38"/>
    <property type="match status" value="1"/>
</dbReference>
<reference evidence="3" key="1">
    <citation type="journal article" date="2018" name="Gigascience">
        <title>Genome assembly of the Pink Ipe (Handroanthus impetiginosus, Bignoniaceae), a highly valued, ecologically keystone Neotropical timber forest tree.</title>
        <authorList>
            <person name="Silva-Junior O.B."/>
            <person name="Grattapaglia D."/>
            <person name="Novaes E."/>
            <person name="Collevatti R.G."/>
        </authorList>
    </citation>
    <scope>NUCLEOTIDE SEQUENCE [LARGE SCALE GENOMIC DNA]</scope>
    <source>
        <strain evidence="3">cv. UFG-1</strain>
    </source>
</reference>
<dbReference type="OrthoDB" id="1930779at2759"/>
<feature type="transmembrane region" description="Helical" evidence="1">
    <location>
        <begin position="147"/>
        <end position="167"/>
    </location>
</feature>
<feature type="transmembrane region" description="Helical" evidence="1">
    <location>
        <begin position="325"/>
        <end position="344"/>
    </location>
</feature>
<feature type="transmembrane region" description="Helical" evidence="1">
    <location>
        <begin position="247"/>
        <end position="263"/>
    </location>
</feature>
<name>A0A2G9HAB3_9LAMI</name>
<feature type="transmembrane region" description="Helical" evidence="1">
    <location>
        <begin position="117"/>
        <end position="135"/>
    </location>
</feature>
<dbReference type="EMBL" id="NKXS01002321">
    <property type="protein sequence ID" value="PIN14240.1"/>
    <property type="molecule type" value="Genomic_DNA"/>
</dbReference>
<protein>
    <submittedName>
        <fullName evidence="2">Uncharacterized protein</fullName>
    </submittedName>
</protein>
<keyword evidence="1" id="KW-0472">Membrane</keyword>
<dbReference type="InterPro" id="IPR056894">
    <property type="entry name" value="AtTam38"/>
</dbReference>
<dbReference type="STRING" id="429701.A0A2G9HAB3"/>
<accession>A0A2G9HAB3</accession>
<keyword evidence="3" id="KW-1185">Reference proteome</keyword>
<dbReference type="AlphaFoldDB" id="A0A2G9HAB3"/>
<evidence type="ECO:0000313" key="3">
    <source>
        <dbReference type="Proteomes" id="UP000231279"/>
    </source>
</evidence>
<keyword evidence="1" id="KW-0812">Transmembrane</keyword>
<feature type="transmembrane region" description="Helical" evidence="1">
    <location>
        <begin position="275"/>
        <end position="305"/>
    </location>
</feature>
<proteinExistence type="predicted"/>
<evidence type="ECO:0000256" key="1">
    <source>
        <dbReference type="SAM" id="Phobius"/>
    </source>
</evidence>
<keyword evidence="1" id="KW-1133">Transmembrane helix</keyword>
<comment type="caution">
    <text evidence="2">The sequence shown here is derived from an EMBL/GenBank/DDBJ whole genome shotgun (WGS) entry which is preliminary data.</text>
</comment>